<proteinExistence type="predicted"/>
<dbReference type="STRING" id="479431.Namu_4504"/>
<reference evidence="2" key="1">
    <citation type="submission" date="2009-09" db="EMBL/GenBank/DDBJ databases">
        <title>The complete genome of Nakamurella multipartita DSM 44233.</title>
        <authorList>
            <consortium name="US DOE Joint Genome Institute (JGI-PGF)"/>
            <person name="Lucas S."/>
            <person name="Copeland A."/>
            <person name="Lapidus A."/>
            <person name="Glavina del Rio T."/>
            <person name="Dalin E."/>
            <person name="Tice H."/>
            <person name="Bruce D."/>
            <person name="Goodwin L."/>
            <person name="Pitluck S."/>
            <person name="Kyrpides N."/>
            <person name="Mavromatis K."/>
            <person name="Ivanova N."/>
            <person name="Ovchinnikova G."/>
            <person name="Sims D."/>
            <person name="Meincke L."/>
            <person name="Brettin T."/>
            <person name="Detter J.C."/>
            <person name="Han C."/>
            <person name="Larimer F."/>
            <person name="Land M."/>
            <person name="Hauser L."/>
            <person name="Markowitz V."/>
            <person name="Cheng J.-F."/>
            <person name="Hugenholtz P."/>
            <person name="Woyke T."/>
            <person name="Wu D."/>
            <person name="Klenk H.-P."/>
            <person name="Eisen J.A."/>
        </authorList>
    </citation>
    <scope>NUCLEOTIDE SEQUENCE [LARGE SCALE GENOMIC DNA]</scope>
    <source>
        <strain evidence="2">ATCC 700099 / DSM 44233 / CIP 104796 / JCM 9543 / NBRC 105858 / Y-104</strain>
    </source>
</reference>
<dbReference type="AlphaFoldDB" id="C8X6N7"/>
<evidence type="ECO:0000313" key="1">
    <source>
        <dbReference type="EMBL" id="ACV80785.1"/>
    </source>
</evidence>
<dbReference type="HOGENOM" id="CLU_3138058_0_0_11"/>
<dbReference type="KEGG" id="nml:Namu_4504"/>
<dbReference type="EMBL" id="CP001737">
    <property type="protein sequence ID" value="ACV80785.1"/>
    <property type="molecule type" value="Genomic_DNA"/>
</dbReference>
<reference evidence="1 2" key="2">
    <citation type="journal article" date="2010" name="Stand. Genomic Sci.">
        <title>Complete genome sequence of Nakamurella multipartita type strain (Y-104).</title>
        <authorList>
            <person name="Tice H."/>
            <person name="Mayilraj S."/>
            <person name="Sims D."/>
            <person name="Lapidus A."/>
            <person name="Nolan M."/>
            <person name="Lucas S."/>
            <person name="Glavina Del Rio T."/>
            <person name="Copeland A."/>
            <person name="Cheng J.F."/>
            <person name="Meincke L."/>
            <person name="Bruce D."/>
            <person name="Goodwin L."/>
            <person name="Pitluck S."/>
            <person name="Ivanova N."/>
            <person name="Mavromatis K."/>
            <person name="Ovchinnikova G."/>
            <person name="Pati A."/>
            <person name="Chen A."/>
            <person name="Palaniappan K."/>
            <person name="Land M."/>
            <person name="Hauser L."/>
            <person name="Chang Y.J."/>
            <person name="Jeffries C.D."/>
            <person name="Detter J.C."/>
            <person name="Brettin T."/>
            <person name="Rohde M."/>
            <person name="Goker M."/>
            <person name="Bristow J."/>
            <person name="Eisen J.A."/>
            <person name="Markowitz V."/>
            <person name="Hugenholtz P."/>
            <person name="Kyrpides N.C."/>
            <person name="Klenk H.P."/>
            <person name="Chen F."/>
        </authorList>
    </citation>
    <scope>NUCLEOTIDE SEQUENCE [LARGE SCALE GENOMIC DNA]</scope>
    <source>
        <strain evidence="2">ATCC 700099 / DSM 44233 / CIP 104796 / JCM 9543 / NBRC 105858 / Y-104</strain>
    </source>
</reference>
<evidence type="ECO:0000313" key="2">
    <source>
        <dbReference type="Proteomes" id="UP000002218"/>
    </source>
</evidence>
<dbReference type="RefSeq" id="WP_015749604.1">
    <property type="nucleotide sequence ID" value="NC_013235.1"/>
</dbReference>
<dbReference type="Proteomes" id="UP000002218">
    <property type="component" value="Chromosome"/>
</dbReference>
<sequence>MAYVSPVITELGSVENLTLGQIQWGPERDTFQFWGHSIPDPWGDPSVGS</sequence>
<dbReference type="NCBIfam" id="NF033521">
    <property type="entry name" value="lasso_leader_L3"/>
    <property type="match status" value="1"/>
</dbReference>
<accession>C8X6N7</accession>
<name>C8X6N7_NAKMY</name>
<protein>
    <recommendedName>
        <fullName evidence="3">Lasso RiPP family leader peptide-containing protein</fullName>
    </recommendedName>
</protein>
<gene>
    <name evidence="1" type="ordered locus">Namu_4504</name>
</gene>
<keyword evidence="2" id="KW-1185">Reference proteome</keyword>
<dbReference type="InParanoid" id="C8X6N7"/>
<evidence type="ECO:0008006" key="3">
    <source>
        <dbReference type="Google" id="ProtNLM"/>
    </source>
</evidence>
<organism evidence="1 2">
    <name type="scientific">Nakamurella multipartita (strain ATCC 700099 / DSM 44233 / CIP 104796 / JCM 9543 / NBRC 105858 / Y-104)</name>
    <name type="common">Microsphaera multipartita</name>
    <dbReference type="NCBI Taxonomy" id="479431"/>
    <lineage>
        <taxon>Bacteria</taxon>
        <taxon>Bacillati</taxon>
        <taxon>Actinomycetota</taxon>
        <taxon>Actinomycetes</taxon>
        <taxon>Nakamurellales</taxon>
        <taxon>Nakamurellaceae</taxon>
        <taxon>Nakamurella</taxon>
    </lineage>
</organism>